<comment type="caution">
    <text evidence="19">The sequence shown here is derived from an EMBL/GenBank/DDBJ whole genome shotgun (WGS) entry which is preliminary data.</text>
</comment>
<evidence type="ECO:0000256" key="10">
    <source>
        <dbReference type="PIRNR" id="PIRNR028865"/>
    </source>
</evidence>
<sequence>MESTFSQTSIVIHEIKHDLLSYENAQDRETDLACTNHINNQFQRLMELCDRLDILVNKEPAQRRPQSRLRLNEIKYDIKHYQTAFNNISLKKQQRDEAERQRELLLHRKFTPTNVNTNGATHINLDHSLEYSQRLDSTHEHVDGLLEQAHQTLKSLHFQGSTLKNIRKKMISMGNMLGLSSTVIHSIERRSASDWWLLFGGMLVTLIVMFVLYRWLV</sequence>
<keyword evidence="4 12" id="KW-1133">Transmembrane helix</keyword>
<dbReference type="GO" id="GO:0015031">
    <property type="term" value="P:protein transport"/>
    <property type="evidence" value="ECO:0007669"/>
    <property type="project" value="UniProtKB-KW"/>
</dbReference>
<dbReference type="PIRSF" id="PIRSF028865">
    <property type="entry name" value="Membrin-2"/>
    <property type="match status" value="1"/>
</dbReference>
<evidence type="ECO:0000256" key="6">
    <source>
        <dbReference type="ARBA" id="ARBA00023136"/>
    </source>
</evidence>
<keyword evidence="22" id="KW-1185">Reference proteome</keyword>
<proteinExistence type="inferred from homology"/>
<name>A0A818TAJ9_9BILA</name>
<comment type="similarity">
    <text evidence="9 10">Belongs to the GOSR2 family.</text>
</comment>
<dbReference type="Pfam" id="PF12352">
    <property type="entry name" value="V-SNARE_C"/>
    <property type="match status" value="1"/>
</dbReference>
<evidence type="ECO:0000256" key="5">
    <source>
        <dbReference type="ARBA" id="ARBA00023034"/>
    </source>
</evidence>
<comment type="subcellular location">
    <subcellularLocation>
        <location evidence="8">Golgi apparatus</location>
        <location evidence="8">cis-Golgi network membrane</location>
        <topology evidence="8">Single-pass type IV membrane protein</topology>
    </subcellularLocation>
</comment>
<evidence type="ECO:0000313" key="20">
    <source>
        <dbReference type="EMBL" id="CAF3709002.1"/>
    </source>
</evidence>
<evidence type="ECO:0000313" key="16">
    <source>
        <dbReference type="EMBL" id="CAF0735276.1"/>
    </source>
</evidence>
<evidence type="ECO:0000256" key="11">
    <source>
        <dbReference type="SAM" id="Coils"/>
    </source>
</evidence>
<dbReference type="Proteomes" id="UP000663882">
    <property type="component" value="Unassembled WGS sequence"/>
</dbReference>
<gene>
    <name evidence="20" type="ORF">FNK824_LOCUS9686</name>
    <name evidence="19" type="ORF">JBS370_LOCUS8156</name>
    <name evidence="14" type="ORF">JXQ802_LOCUS495</name>
    <name evidence="15" type="ORF">JXQ802_LOCUS597</name>
    <name evidence="18" type="ORF">OTI717_LOCUS5456</name>
    <name evidence="13" type="ORF">PYM288_LOCUS874</name>
    <name evidence="16" type="ORF">RFH988_LOCUS388</name>
    <name evidence="17" type="ORF">ZHD862_LOCUS44</name>
</gene>
<evidence type="ECO:0000256" key="1">
    <source>
        <dbReference type="ARBA" id="ARBA00022448"/>
    </source>
</evidence>
<evidence type="ECO:0008006" key="23">
    <source>
        <dbReference type="Google" id="ProtNLM"/>
    </source>
</evidence>
<dbReference type="Proteomes" id="UP000663836">
    <property type="component" value="Unassembled WGS sequence"/>
</dbReference>
<dbReference type="EMBL" id="CAJNOT010000001">
    <property type="protein sequence ID" value="CAF0755378.1"/>
    <property type="molecule type" value="Genomic_DNA"/>
</dbReference>
<dbReference type="GO" id="GO:0031902">
    <property type="term" value="C:late endosome membrane"/>
    <property type="evidence" value="ECO:0007669"/>
    <property type="project" value="TreeGrafter"/>
</dbReference>
<dbReference type="InterPro" id="IPR027027">
    <property type="entry name" value="GOSR2/Membrin/Bos1"/>
</dbReference>
<evidence type="ECO:0000313" key="14">
    <source>
        <dbReference type="EMBL" id="CAF0730999.1"/>
    </source>
</evidence>
<dbReference type="GO" id="GO:0031201">
    <property type="term" value="C:SNARE complex"/>
    <property type="evidence" value="ECO:0007669"/>
    <property type="project" value="TreeGrafter"/>
</dbReference>
<evidence type="ECO:0000313" key="19">
    <source>
        <dbReference type="EMBL" id="CAF3680338.1"/>
    </source>
</evidence>
<dbReference type="GO" id="GO:0000149">
    <property type="term" value="F:SNARE binding"/>
    <property type="evidence" value="ECO:0007669"/>
    <property type="project" value="TreeGrafter"/>
</dbReference>
<dbReference type="EMBL" id="CAJNOO010000006">
    <property type="protein sequence ID" value="CAF0735276.1"/>
    <property type="molecule type" value="Genomic_DNA"/>
</dbReference>
<keyword evidence="3 10" id="KW-0653">Protein transport</keyword>
<dbReference type="GO" id="GO:0006906">
    <property type="term" value="P:vesicle fusion"/>
    <property type="evidence" value="ECO:0007669"/>
    <property type="project" value="TreeGrafter"/>
</dbReference>
<dbReference type="Proteomes" id="UP000663823">
    <property type="component" value="Unassembled WGS sequence"/>
</dbReference>
<dbReference type="EMBL" id="CAJNOL010000005">
    <property type="protein sequence ID" value="CAF0730999.1"/>
    <property type="molecule type" value="Genomic_DNA"/>
</dbReference>
<keyword evidence="1 10" id="KW-0813">Transport</keyword>
<organism evidence="19 21">
    <name type="scientific">Rotaria sordida</name>
    <dbReference type="NCBI Taxonomy" id="392033"/>
    <lineage>
        <taxon>Eukaryota</taxon>
        <taxon>Metazoa</taxon>
        <taxon>Spiralia</taxon>
        <taxon>Gnathifera</taxon>
        <taxon>Rotifera</taxon>
        <taxon>Eurotatoria</taxon>
        <taxon>Bdelloidea</taxon>
        <taxon>Philodinida</taxon>
        <taxon>Philodinidae</taxon>
        <taxon>Rotaria</taxon>
    </lineage>
</organism>
<dbReference type="GO" id="GO:0005794">
    <property type="term" value="C:Golgi apparatus"/>
    <property type="evidence" value="ECO:0007669"/>
    <property type="project" value="UniProtKB-SubCell"/>
</dbReference>
<feature type="coiled-coil region" evidence="11">
    <location>
        <begin position="81"/>
        <end position="108"/>
    </location>
</feature>
<dbReference type="EMBL" id="CAJNOH010000004">
    <property type="protein sequence ID" value="CAF0729890.1"/>
    <property type="molecule type" value="Genomic_DNA"/>
</dbReference>
<evidence type="ECO:0000256" key="4">
    <source>
        <dbReference type="ARBA" id="ARBA00022989"/>
    </source>
</evidence>
<evidence type="ECO:0000313" key="18">
    <source>
        <dbReference type="EMBL" id="CAF3573978.1"/>
    </source>
</evidence>
<dbReference type="PANTHER" id="PTHR21230:SF1">
    <property type="entry name" value="GOLGI SNAP RECEPTOR COMPLEX MEMBER 2"/>
    <property type="match status" value="1"/>
</dbReference>
<dbReference type="EMBL" id="CAJNOL010000006">
    <property type="protein sequence ID" value="CAF0732440.1"/>
    <property type="molecule type" value="Genomic_DNA"/>
</dbReference>
<keyword evidence="6 10" id="KW-0472">Membrane</keyword>
<evidence type="ECO:0000313" key="17">
    <source>
        <dbReference type="EMBL" id="CAF0755378.1"/>
    </source>
</evidence>
<feature type="transmembrane region" description="Helical" evidence="12">
    <location>
        <begin position="195"/>
        <end position="216"/>
    </location>
</feature>
<dbReference type="OrthoDB" id="158360at2759"/>
<dbReference type="AlphaFoldDB" id="A0A818TAJ9"/>
<dbReference type="EMBL" id="CAJOAX010000356">
    <property type="protein sequence ID" value="CAF3573978.1"/>
    <property type="molecule type" value="Genomic_DNA"/>
</dbReference>
<evidence type="ECO:0000313" key="15">
    <source>
        <dbReference type="EMBL" id="CAF0732440.1"/>
    </source>
</evidence>
<dbReference type="Proteomes" id="UP000663874">
    <property type="component" value="Unassembled WGS sequence"/>
</dbReference>
<protein>
    <recommendedName>
        <fullName evidence="23">Golgi SNAP receptor complex member 2</fullName>
    </recommendedName>
</protein>
<evidence type="ECO:0000256" key="2">
    <source>
        <dbReference type="ARBA" id="ARBA00022692"/>
    </source>
</evidence>
<dbReference type="GO" id="GO:0005789">
    <property type="term" value="C:endoplasmic reticulum membrane"/>
    <property type="evidence" value="ECO:0007669"/>
    <property type="project" value="TreeGrafter"/>
</dbReference>
<keyword evidence="11" id="KW-0175">Coiled coil</keyword>
<evidence type="ECO:0000256" key="8">
    <source>
        <dbReference type="ARBA" id="ARBA00037862"/>
    </source>
</evidence>
<dbReference type="GO" id="GO:0012507">
    <property type="term" value="C:ER to Golgi transport vesicle membrane"/>
    <property type="evidence" value="ECO:0007669"/>
    <property type="project" value="TreeGrafter"/>
</dbReference>
<evidence type="ECO:0000256" key="12">
    <source>
        <dbReference type="SAM" id="Phobius"/>
    </source>
</evidence>
<evidence type="ECO:0000256" key="7">
    <source>
        <dbReference type="ARBA" id="ARBA00037078"/>
    </source>
</evidence>
<dbReference type="GO" id="GO:0005484">
    <property type="term" value="F:SNAP receptor activity"/>
    <property type="evidence" value="ECO:0007669"/>
    <property type="project" value="InterPro"/>
</dbReference>
<accession>A0A818TAJ9</accession>
<evidence type="ECO:0000256" key="9">
    <source>
        <dbReference type="ARBA" id="ARBA00038172"/>
    </source>
</evidence>
<comment type="function">
    <text evidence="7 10">Involved in transport of proteins from the cis/medial-Golgi to the trans-Golgi network.</text>
</comment>
<reference evidence="19" key="1">
    <citation type="submission" date="2021-02" db="EMBL/GenBank/DDBJ databases">
        <authorList>
            <person name="Nowell W R."/>
        </authorList>
    </citation>
    <scope>NUCLEOTIDE SEQUENCE</scope>
</reference>
<keyword evidence="2 12" id="KW-0812">Transmembrane</keyword>
<evidence type="ECO:0000313" key="22">
    <source>
        <dbReference type="Proteomes" id="UP000663870"/>
    </source>
</evidence>
<dbReference type="EMBL" id="CAJOBE010001034">
    <property type="protein sequence ID" value="CAF3709002.1"/>
    <property type="molecule type" value="Genomic_DNA"/>
</dbReference>
<dbReference type="Proteomes" id="UP000663870">
    <property type="component" value="Unassembled WGS sequence"/>
</dbReference>
<evidence type="ECO:0000313" key="21">
    <source>
        <dbReference type="Proteomes" id="UP000663836"/>
    </source>
</evidence>
<dbReference type="PANTHER" id="PTHR21230">
    <property type="entry name" value="VESICLE TRANSPORT V-SNARE PROTEIN VTI1-RELATED"/>
    <property type="match status" value="1"/>
</dbReference>
<dbReference type="Proteomes" id="UP000663854">
    <property type="component" value="Unassembled WGS sequence"/>
</dbReference>
<dbReference type="Gene3D" id="1.20.5.110">
    <property type="match status" value="1"/>
</dbReference>
<evidence type="ECO:0000313" key="13">
    <source>
        <dbReference type="EMBL" id="CAF0729890.1"/>
    </source>
</evidence>
<evidence type="ECO:0000256" key="3">
    <source>
        <dbReference type="ARBA" id="ARBA00022927"/>
    </source>
</evidence>
<dbReference type="Proteomes" id="UP000663864">
    <property type="component" value="Unassembled WGS sequence"/>
</dbReference>
<keyword evidence="5" id="KW-0333">Golgi apparatus</keyword>
<dbReference type="EMBL" id="CAJOBD010000508">
    <property type="protein sequence ID" value="CAF3680338.1"/>
    <property type="molecule type" value="Genomic_DNA"/>
</dbReference>